<reference evidence="2" key="1">
    <citation type="submission" date="2022-01" db="UniProtKB">
        <authorList>
            <consortium name="EnsemblMetazoa"/>
        </authorList>
    </citation>
    <scope>IDENTIFICATION</scope>
</reference>
<dbReference type="AlphaFoldDB" id="A0A8I6RMY1"/>
<evidence type="ECO:0000313" key="3">
    <source>
        <dbReference type="Proteomes" id="UP000494040"/>
    </source>
</evidence>
<feature type="region of interest" description="Disordered" evidence="1">
    <location>
        <begin position="295"/>
        <end position="324"/>
    </location>
</feature>
<accession>A0A8I6RMY1</accession>
<sequence length="364" mass="42077">MIHHFGNLEAHQKWLEMNKKLTNKVAQQELALSRAQKKNFNMTKEMIDLMFTLIFIISLYNELKQIFQNLLTDLNKTLTSDGDISVNLQQSYQYFAEHFKKFEDISSIGNLRSQLNMVTKPESQMPFNPSATGKPFKSNPQELYARKKNSQVVKLHSRQQATLSPIAEIKSPKIMQYFAIEHKQIRIKLGDLTTIFHNLLICMLIIQSRRTQGGKFFDKGYFLRSSNQFQSTIRQYSTSDNNNCENSGKRTDFSQNLKSSKKKSITFEPSPEQNIATVNSLKLIKEEASSIFEEATETKNKRTKKKKSQVYSPKKCQSSKRNSNYTAVEESLENNCCSSDKEKGIGPRRSLRIKERSLLQKINR</sequence>
<dbReference type="Proteomes" id="UP000494040">
    <property type="component" value="Unassembled WGS sequence"/>
</dbReference>
<protein>
    <submittedName>
        <fullName evidence="2">Uncharacterized protein</fullName>
    </submittedName>
</protein>
<dbReference type="EnsemblMetazoa" id="XM_014393800.1">
    <property type="protein sequence ID" value="XP_014249286.1"/>
    <property type="gene ID" value="LOC106666529"/>
</dbReference>
<dbReference type="GeneID" id="106666529"/>
<evidence type="ECO:0000256" key="1">
    <source>
        <dbReference type="SAM" id="MobiDB-lite"/>
    </source>
</evidence>
<dbReference type="KEGG" id="clec:106666529"/>
<dbReference type="RefSeq" id="XP_014249286.1">
    <property type="nucleotide sequence ID" value="XM_014393800.1"/>
</dbReference>
<keyword evidence="3" id="KW-1185">Reference proteome</keyword>
<proteinExistence type="predicted"/>
<organism evidence="2 3">
    <name type="scientific">Cimex lectularius</name>
    <name type="common">Bed bug</name>
    <name type="synonym">Acanthia lectularia</name>
    <dbReference type="NCBI Taxonomy" id="79782"/>
    <lineage>
        <taxon>Eukaryota</taxon>
        <taxon>Metazoa</taxon>
        <taxon>Ecdysozoa</taxon>
        <taxon>Arthropoda</taxon>
        <taxon>Hexapoda</taxon>
        <taxon>Insecta</taxon>
        <taxon>Pterygota</taxon>
        <taxon>Neoptera</taxon>
        <taxon>Paraneoptera</taxon>
        <taxon>Hemiptera</taxon>
        <taxon>Heteroptera</taxon>
        <taxon>Panheteroptera</taxon>
        <taxon>Cimicomorpha</taxon>
        <taxon>Cimicidae</taxon>
        <taxon>Cimex</taxon>
    </lineage>
</organism>
<evidence type="ECO:0000313" key="2">
    <source>
        <dbReference type="EnsemblMetazoa" id="XP_014249286.1"/>
    </source>
</evidence>
<name>A0A8I6RMY1_CIMLE</name>